<sequence>MMKTVSKFFLGLLAFSTFSQGALAQSVSCAATYCQYVGKITRAYINEDNLMLIYFEEPFDVAITANAGITGVSDGNAGSYIVTDNPDYSEFLYSTALTALAADKTVTMQFYERRGSYLKIDKIWIYK</sequence>
<dbReference type="RefSeq" id="WP_229955894.1">
    <property type="nucleotide sequence ID" value="NZ_BAAAEM010000003.1"/>
</dbReference>
<protein>
    <submittedName>
        <fullName evidence="2">Uncharacterized protein</fullName>
    </submittedName>
</protein>
<reference evidence="2 3" key="1">
    <citation type="journal article" date="2019" name="Int. J. Syst. Evol. Microbiol.">
        <title>The Global Catalogue of Microorganisms (GCM) 10K type strain sequencing project: providing services to taxonomists for standard genome sequencing and annotation.</title>
        <authorList>
            <consortium name="The Broad Institute Genomics Platform"/>
            <consortium name="The Broad Institute Genome Sequencing Center for Infectious Disease"/>
            <person name="Wu L."/>
            <person name="Ma J."/>
        </authorList>
    </citation>
    <scope>NUCLEOTIDE SEQUENCE [LARGE SCALE GENOMIC DNA]</scope>
    <source>
        <strain evidence="2 3">JCM 14162</strain>
    </source>
</reference>
<evidence type="ECO:0000256" key="1">
    <source>
        <dbReference type="SAM" id="SignalP"/>
    </source>
</evidence>
<dbReference type="EMBL" id="BAAAEM010000003">
    <property type="protein sequence ID" value="GAA0488138.1"/>
    <property type="molecule type" value="Genomic_DNA"/>
</dbReference>
<organism evidence="2 3">
    <name type="scientific">Parasphingorhabdus litoris</name>
    <dbReference type="NCBI Taxonomy" id="394733"/>
    <lineage>
        <taxon>Bacteria</taxon>
        <taxon>Pseudomonadati</taxon>
        <taxon>Pseudomonadota</taxon>
        <taxon>Alphaproteobacteria</taxon>
        <taxon>Sphingomonadales</taxon>
        <taxon>Sphingomonadaceae</taxon>
        <taxon>Parasphingorhabdus</taxon>
    </lineage>
</organism>
<comment type="caution">
    <text evidence="2">The sequence shown here is derived from an EMBL/GenBank/DDBJ whole genome shotgun (WGS) entry which is preliminary data.</text>
</comment>
<keyword evidence="3" id="KW-1185">Reference proteome</keyword>
<feature type="signal peptide" evidence="1">
    <location>
        <begin position="1"/>
        <end position="24"/>
    </location>
</feature>
<evidence type="ECO:0000313" key="2">
    <source>
        <dbReference type="EMBL" id="GAA0488138.1"/>
    </source>
</evidence>
<evidence type="ECO:0000313" key="3">
    <source>
        <dbReference type="Proteomes" id="UP001500713"/>
    </source>
</evidence>
<feature type="chain" id="PRO_5046964825" evidence="1">
    <location>
        <begin position="25"/>
        <end position="127"/>
    </location>
</feature>
<proteinExistence type="predicted"/>
<gene>
    <name evidence="2" type="ORF">GCM10009096_33880</name>
</gene>
<dbReference type="Proteomes" id="UP001500713">
    <property type="component" value="Unassembled WGS sequence"/>
</dbReference>
<keyword evidence="1" id="KW-0732">Signal</keyword>
<name>A0ABN1B1P8_9SPHN</name>
<accession>A0ABN1B1P8</accession>